<dbReference type="SUPFAM" id="SSF53613">
    <property type="entry name" value="Ribokinase-like"/>
    <property type="match status" value="1"/>
</dbReference>
<evidence type="ECO:0000256" key="2">
    <source>
        <dbReference type="ARBA" id="ARBA00022801"/>
    </source>
</evidence>
<name>A0ABR0SEN9_9HYPO</name>
<accession>A0ABR0SEN9</accession>
<reference evidence="7 8" key="1">
    <citation type="submission" date="2024-01" db="EMBL/GenBank/DDBJ databases">
        <title>Complete genome of Cladobotryum mycophilum ATHUM6906.</title>
        <authorList>
            <person name="Christinaki A.C."/>
            <person name="Myridakis A.I."/>
            <person name="Kouvelis V.N."/>
        </authorList>
    </citation>
    <scope>NUCLEOTIDE SEQUENCE [LARGE SCALE GENOMIC DNA]</scope>
    <source>
        <strain evidence="7 8">ATHUM6906</strain>
    </source>
</reference>
<dbReference type="PANTHER" id="PTHR42909:SF1">
    <property type="entry name" value="CARBOHYDRATE KINASE PFKB DOMAIN-CONTAINING PROTEIN"/>
    <property type="match status" value="1"/>
</dbReference>
<dbReference type="Pfam" id="PF04227">
    <property type="entry name" value="Indigoidine_A"/>
    <property type="match status" value="1"/>
</dbReference>
<sequence length="773" mass="82380">MRISHLPGILSKNGLASHSARQLASRARSHAFQRRHLSASAALHSSAVRDLLQVSGEVSDAIVNNRPVVALESTIYTHGALGNDLAREHEELVRSHGGVPAIIAVVDGVPKVGVSTQEIVRMIEEEGTVKASRRDIAYLVGMGLAGRKIHGGTTIAGTMLLARLAGIRVFGTGGLGGVHRGGENSMDVSADLTELGRTRVAVISSGCKGFLDIPRTLEYLETQGCPVSTFADGRTGKIDFPAFWARDSGTKSPSVVYTEKEAAAMILAQEKLNIESGMLFANPIPEEFGIPTAEMKAAIEQALSEANEKGFTGAANTPFVLKRLKELTGEKAVIANKALVTSNLIRATNVSVELSRLLSSGTQAGSSNTFNVNFAPKAQAAPGRASAADSKADILVAGSVAVDLSCDYSSPKSGDIAPKTHTSNPASITQSIGGVGHNVALAAHLASRQVRVKFCSMVGDDIAGSTVLSSLRDSGLDTTYVQRLDREQHPTSRTAQYVAVNDGSRNLVMAMADMGIFTQHLFPDYWKSAIEATDPKWLVVDGNWSAKGIRTWIKAGKEHGSKVAFEPVSVEKSKLLFCPPRRQPVLDIFPNASVDLSSPNTYELAAMYSAAKENGYLDSMEWFEVIDSFGMTGARDRFVRLTSVELTDAGVPVQSVQLLPYIPTIITKLGSKGVLLTTMLSKDDPRLRDRDSDEHILARSFSGHPTVEDIVSVNGVGDTFLGVMISGLAQGGSVEELVDVAQRGAVYSLKHQGSVSPEVSRLEDELGKVALIR</sequence>
<dbReference type="InterPro" id="IPR029056">
    <property type="entry name" value="Ribokinase-like"/>
</dbReference>
<keyword evidence="3" id="KW-0464">Manganese</keyword>
<dbReference type="EMBL" id="JAVFKD010000014">
    <property type="protein sequence ID" value="KAK5990643.1"/>
    <property type="molecule type" value="Genomic_DNA"/>
</dbReference>
<keyword evidence="1" id="KW-0479">Metal-binding</keyword>
<keyword evidence="2" id="KW-0378">Hydrolase</keyword>
<dbReference type="SUPFAM" id="SSF110581">
    <property type="entry name" value="Indigoidine synthase A-like"/>
    <property type="match status" value="1"/>
</dbReference>
<evidence type="ECO:0000256" key="4">
    <source>
        <dbReference type="ARBA" id="ARBA00023239"/>
    </source>
</evidence>
<dbReference type="Gene3D" id="3.40.1790.10">
    <property type="entry name" value="Indigoidine synthase domain"/>
    <property type="match status" value="1"/>
</dbReference>
<keyword evidence="5" id="KW-0326">Glycosidase</keyword>
<evidence type="ECO:0000313" key="7">
    <source>
        <dbReference type="EMBL" id="KAK5990643.1"/>
    </source>
</evidence>
<evidence type="ECO:0000256" key="5">
    <source>
        <dbReference type="ARBA" id="ARBA00023295"/>
    </source>
</evidence>
<evidence type="ECO:0000259" key="6">
    <source>
        <dbReference type="Pfam" id="PF00294"/>
    </source>
</evidence>
<protein>
    <submittedName>
        <fullName evidence="7">Pseudouridine-metabolizing bifunctional protein C1861.05</fullName>
    </submittedName>
</protein>
<dbReference type="PANTHER" id="PTHR42909">
    <property type="entry name" value="ZGC:136858"/>
    <property type="match status" value="1"/>
</dbReference>
<dbReference type="CDD" id="cd01941">
    <property type="entry name" value="YeiC_kinase_like"/>
    <property type="match status" value="1"/>
</dbReference>
<dbReference type="InterPro" id="IPR011611">
    <property type="entry name" value="PfkB_dom"/>
</dbReference>
<dbReference type="Proteomes" id="UP001338125">
    <property type="component" value="Unassembled WGS sequence"/>
</dbReference>
<evidence type="ECO:0000313" key="8">
    <source>
        <dbReference type="Proteomes" id="UP001338125"/>
    </source>
</evidence>
<feature type="domain" description="Carbohydrate kinase PfkB" evidence="6">
    <location>
        <begin position="393"/>
        <end position="757"/>
    </location>
</feature>
<keyword evidence="4" id="KW-0456">Lyase</keyword>
<gene>
    <name evidence="7" type="ORF">PT974_08912</name>
</gene>
<evidence type="ECO:0000256" key="1">
    <source>
        <dbReference type="ARBA" id="ARBA00022723"/>
    </source>
</evidence>
<keyword evidence="8" id="KW-1185">Reference proteome</keyword>
<dbReference type="InterPro" id="IPR007342">
    <property type="entry name" value="PsuG"/>
</dbReference>
<comment type="caution">
    <text evidence="7">The sequence shown here is derived from an EMBL/GenBank/DDBJ whole genome shotgun (WGS) entry which is preliminary data.</text>
</comment>
<evidence type="ECO:0000256" key="3">
    <source>
        <dbReference type="ARBA" id="ARBA00023211"/>
    </source>
</evidence>
<dbReference type="InterPro" id="IPR022830">
    <property type="entry name" value="Indigdn_synthA-like"/>
</dbReference>
<dbReference type="Pfam" id="PF00294">
    <property type="entry name" value="PfkB"/>
    <property type="match status" value="1"/>
</dbReference>
<dbReference type="Gene3D" id="3.40.1190.20">
    <property type="match status" value="1"/>
</dbReference>
<proteinExistence type="predicted"/>
<organism evidence="7 8">
    <name type="scientific">Cladobotryum mycophilum</name>
    <dbReference type="NCBI Taxonomy" id="491253"/>
    <lineage>
        <taxon>Eukaryota</taxon>
        <taxon>Fungi</taxon>
        <taxon>Dikarya</taxon>
        <taxon>Ascomycota</taxon>
        <taxon>Pezizomycotina</taxon>
        <taxon>Sordariomycetes</taxon>
        <taxon>Hypocreomycetidae</taxon>
        <taxon>Hypocreales</taxon>
        <taxon>Hypocreaceae</taxon>
        <taxon>Cladobotryum</taxon>
    </lineage>
</organism>